<evidence type="ECO:0000313" key="1">
    <source>
        <dbReference type="EMBL" id="XKM38121.1"/>
    </source>
</evidence>
<name>A0ACD5EG65_9HYPH</name>
<dbReference type="Proteomes" id="UP000078465">
    <property type="component" value="Plasmid unnamed3"/>
</dbReference>
<reference evidence="1" key="1">
    <citation type="submission" date="2024-10" db="EMBL/GenBank/DDBJ databases">
        <title>Strain of Rhizobium-related bacteria isolated fromm roots of Vavilovia formosa.</title>
        <authorList>
            <person name="Kimeklis A."/>
            <person name="Afonin A."/>
        </authorList>
    </citation>
    <scope>NUCLEOTIDE SEQUENCE</scope>
    <source>
        <strain evidence="1">Vaf-46</strain>
    </source>
</reference>
<dbReference type="EMBL" id="CP171850">
    <property type="protein sequence ID" value="XKM38121.1"/>
    <property type="molecule type" value="Genomic_DNA"/>
</dbReference>
<protein>
    <submittedName>
        <fullName evidence="1">Uncharacterized protein</fullName>
    </submittedName>
</protein>
<proteinExistence type="predicted"/>
<sequence>MVDVFRSETCWALAEWDQRVMKIAMLSPFERTCLHWISRGWSVADIALIEGKDTAEIQACVERAVTSLNAESLEQALEKAKLTRSD</sequence>
<gene>
    <name evidence="1" type="ORF">A4U53_003495</name>
</gene>
<evidence type="ECO:0000313" key="2">
    <source>
        <dbReference type="Proteomes" id="UP000078465"/>
    </source>
</evidence>
<keyword evidence="1" id="KW-0614">Plasmid</keyword>
<organism evidence="1 2">
    <name type="scientific">Rhizobium ruizarguesonis</name>
    <dbReference type="NCBI Taxonomy" id="2081791"/>
    <lineage>
        <taxon>Bacteria</taxon>
        <taxon>Pseudomonadati</taxon>
        <taxon>Pseudomonadota</taxon>
        <taxon>Alphaproteobacteria</taxon>
        <taxon>Hyphomicrobiales</taxon>
        <taxon>Rhizobiaceae</taxon>
        <taxon>Rhizobium/Agrobacterium group</taxon>
        <taxon>Rhizobium</taxon>
    </lineage>
</organism>
<accession>A0ACD5EG65</accession>
<geneLocation type="plasmid" evidence="1 2">
    <name>unnamed3</name>
</geneLocation>